<dbReference type="OrthoDB" id="7163277at2"/>
<feature type="repeat" description="ANK" evidence="3">
    <location>
        <begin position="234"/>
        <end position="266"/>
    </location>
</feature>
<dbReference type="PANTHER" id="PTHR24198:SF165">
    <property type="entry name" value="ANKYRIN REPEAT-CONTAINING PROTEIN-RELATED"/>
    <property type="match status" value="1"/>
</dbReference>
<dbReference type="AlphaFoldDB" id="A0A0C1MSS9"/>
<dbReference type="STRING" id="86105.NF27_EY02230"/>
<dbReference type="InterPro" id="IPR036770">
    <property type="entry name" value="Ankyrin_rpt-contain_sf"/>
</dbReference>
<dbReference type="Pfam" id="PF00023">
    <property type="entry name" value="Ank"/>
    <property type="match status" value="2"/>
</dbReference>
<sequence length="633" mass="70837">MRHQEITLIQLASLGKTYEIETLIREEKDINIKARGFINGQPYTALIAAAEAGHANVVEILLNKHQKPGIVNRMLSWLAGTSQDEYIIALGKAARNGHLGVVKLLLKQGLDLNKQAKDGETLLITAAKSGHDEIVKELLSKGADFNLEDKSKGTALIYAAEHGHRETLEILLEKKLAKSFFTRIFEPLLKWFIKPNDNNTEYSKAFLKAIENDHKETAEMLLSKGLNIDIQGELGYKTLIAAAKTGSVELVSIALNNGIDPDKQDKFGYTALMYAAENGHIEVVAKLLNKKANINAYRNDNRTALMLAVKKEYKEIVKLLLDNDANPNTRDVFSFKTSLIIAAENGNLEIAALLIKAGADINITDNHGRTAKELTGNIDIKKLLEKFDAYKKEQKEKMPSLLNITTQYISNRLMKNQDFKKSYETYKEKSKLNLEAIELINDCIPNRALNTVTPYDPTKSMVNNWVAQIDGEKKLFEYSFAGKTKEIKYLLRSVEKINVNVQSNWPINSSYTPLMLAAIRTSKLCYAAMLMLVMTGHLTLHESENTNPIKTVATLLKAGADPDIMNNKGQTAKDLTQSENVKQLLEKVSEYRKIKQEKAAAQGVPFSINKKKISSWAKQIEQENTASQDMQLN</sequence>
<name>A0A0C1MSS9_9RICK</name>
<dbReference type="PROSITE" id="PS50297">
    <property type="entry name" value="ANK_REP_REGION"/>
    <property type="match status" value="4"/>
</dbReference>
<feature type="repeat" description="ANK" evidence="3">
    <location>
        <begin position="267"/>
        <end position="299"/>
    </location>
</feature>
<dbReference type="PROSITE" id="PS50088">
    <property type="entry name" value="ANK_REPEAT"/>
    <property type="match status" value="7"/>
</dbReference>
<reference evidence="4 5" key="1">
    <citation type="submission" date="2014-11" db="EMBL/GenBank/DDBJ databases">
        <title>A Rickettsiales Symbiont of Amoebae With Ancient Features.</title>
        <authorList>
            <person name="Schulz F."/>
            <person name="Martijn J."/>
            <person name="Wascher F."/>
            <person name="Kostanjsek R."/>
            <person name="Ettema T.J."/>
            <person name="Horn M."/>
        </authorList>
    </citation>
    <scope>NUCLEOTIDE SEQUENCE [LARGE SCALE GENOMIC DNA]</scope>
    <source>
        <strain evidence="4 5">UWC36</strain>
    </source>
</reference>
<keyword evidence="2 3" id="KW-0040">ANK repeat</keyword>
<feature type="repeat" description="ANK" evidence="3">
    <location>
        <begin position="334"/>
        <end position="366"/>
    </location>
</feature>
<keyword evidence="1" id="KW-0677">Repeat</keyword>
<evidence type="ECO:0000256" key="1">
    <source>
        <dbReference type="ARBA" id="ARBA00022737"/>
    </source>
</evidence>
<feature type="repeat" description="ANK" evidence="3">
    <location>
        <begin position="118"/>
        <end position="150"/>
    </location>
</feature>
<dbReference type="PANTHER" id="PTHR24198">
    <property type="entry name" value="ANKYRIN REPEAT AND PROTEIN KINASE DOMAIN-CONTAINING PROTEIN"/>
    <property type="match status" value="1"/>
</dbReference>
<protein>
    <recommendedName>
        <fullName evidence="6">Ankyrin repeat protein</fullName>
    </recommendedName>
</protein>
<dbReference type="PRINTS" id="PR01415">
    <property type="entry name" value="ANKYRIN"/>
</dbReference>
<feature type="repeat" description="ANK" evidence="3">
    <location>
        <begin position="535"/>
        <end position="567"/>
    </location>
</feature>
<feature type="repeat" description="ANK" evidence="3">
    <location>
        <begin position="300"/>
        <end position="332"/>
    </location>
</feature>
<dbReference type="Pfam" id="PF12796">
    <property type="entry name" value="Ank_2"/>
    <property type="match status" value="2"/>
</dbReference>
<feature type="repeat" description="ANK" evidence="3">
    <location>
        <begin position="85"/>
        <end position="117"/>
    </location>
</feature>
<comment type="caution">
    <text evidence="4">The sequence shown here is derived from an EMBL/GenBank/DDBJ whole genome shotgun (WGS) entry which is preliminary data.</text>
</comment>
<accession>A0A0C1MSS9</accession>
<dbReference type="Gene3D" id="1.25.40.20">
    <property type="entry name" value="Ankyrin repeat-containing domain"/>
    <property type="match status" value="3"/>
</dbReference>
<dbReference type="RefSeq" id="WP_039457273.1">
    <property type="nucleotide sequence ID" value="NZ_JSWE01000124.1"/>
</dbReference>
<evidence type="ECO:0000313" key="4">
    <source>
        <dbReference type="EMBL" id="KIE05127.1"/>
    </source>
</evidence>
<keyword evidence="5" id="KW-1185">Reference proteome</keyword>
<evidence type="ECO:0000313" key="5">
    <source>
        <dbReference type="Proteomes" id="UP000031258"/>
    </source>
</evidence>
<organism evidence="4 5">
    <name type="scientific">Candidatus Jidaibacter acanthamoebae</name>
    <dbReference type="NCBI Taxonomy" id="86105"/>
    <lineage>
        <taxon>Bacteria</taxon>
        <taxon>Pseudomonadati</taxon>
        <taxon>Pseudomonadota</taxon>
        <taxon>Alphaproteobacteria</taxon>
        <taxon>Rickettsiales</taxon>
        <taxon>Candidatus Midichloriaceae</taxon>
        <taxon>Candidatus Jidaibacter</taxon>
    </lineage>
</organism>
<dbReference type="EMBL" id="JSWE01000124">
    <property type="protein sequence ID" value="KIE05127.1"/>
    <property type="molecule type" value="Genomic_DNA"/>
</dbReference>
<evidence type="ECO:0000256" key="2">
    <source>
        <dbReference type="ARBA" id="ARBA00023043"/>
    </source>
</evidence>
<evidence type="ECO:0008006" key="6">
    <source>
        <dbReference type="Google" id="ProtNLM"/>
    </source>
</evidence>
<dbReference type="InterPro" id="IPR002110">
    <property type="entry name" value="Ankyrin_rpt"/>
</dbReference>
<proteinExistence type="predicted"/>
<dbReference type="SMART" id="SM00248">
    <property type="entry name" value="ANK"/>
    <property type="match status" value="10"/>
</dbReference>
<evidence type="ECO:0000256" key="3">
    <source>
        <dbReference type="PROSITE-ProRule" id="PRU00023"/>
    </source>
</evidence>
<dbReference type="Proteomes" id="UP000031258">
    <property type="component" value="Unassembled WGS sequence"/>
</dbReference>
<dbReference type="SUPFAM" id="SSF48403">
    <property type="entry name" value="Ankyrin repeat"/>
    <property type="match status" value="2"/>
</dbReference>
<gene>
    <name evidence="4" type="ORF">NF27_EY02230</name>
</gene>